<evidence type="ECO:0000313" key="1">
    <source>
        <dbReference type="EMBL" id="CAG8665907.1"/>
    </source>
</evidence>
<accession>A0ACA9NN97</accession>
<feature type="non-terminal residue" evidence="1">
    <location>
        <position position="1"/>
    </location>
</feature>
<evidence type="ECO:0000313" key="2">
    <source>
        <dbReference type="Proteomes" id="UP000789702"/>
    </source>
</evidence>
<feature type="non-terminal residue" evidence="1">
    <location>
        <position position="110"/>
    </location>
</feature>
<reference evidence="1" key="1">
    <citation type="submission" date="2021-06" db="EMBL/GenBank/DDBJ databases">
        <authorList>
            <person name="Kallberg Y."/>
            <person name="Tangrot J."/>
            <person name="Rosling A."/>
        </authorList>
    </citation>
    <scope>NUCLEOTIDE SEQUENCE</scope>
    <source>
        <strain evidence="1">IL203A</strain>
    </source>
</reference>
<proteinExistence type="predicted"/>
<gene>
    <name evidence="1" type="ORF">DHETER_LOCUS9963</name>
</gene>
<name>A0ACA9NN97_9GLOM</name>
<sequence>PKRKRLDIKRTGLTTFVLMSVHQAQTMTDNDRSRQQLQTATYLYDTQLKVNPGLFFAKLEKNYLFQEIHIIHAGFHIGIILQRESIFNVSDLTVNEKTCRIMEFLLKFFK</sequence>
<protein>
    <submittedName>
        <fullName evidence="1">16712_t:CDS:1</fullName>
    </submittedName>
</protein>
<keyword evidence="2" id="KW-1185">Reference proteome</keyword>
<comment type="caution">
    <text evidence="1">The sequence shown here is derived from an EMBL/GenBank/DDBJ whole genome shotgun (WGS) entry which is preliminary data.</text>
</comment>
<organism evidence="1 2">
    <name type="scientific">Dentiscutata heterogama</name>
    <dbReference type="NCBI Taxonomy" id="1316150"/>
    <lineage>
        <taxon>Eukaryota</taxon>
        <taxon>Fungi</taxon>
        <taxon>Fungi incertae sedis</taxon>
        <taxon>Mucoromycota</taxon>
        <taxon>Glomeromycotina</taxon>
        <taxon>Glomeromycetes</taxon>
        <taxon>Diversisporales</taxon>
        <taxon>Gigasporaceae</taxon>
        <taxon>Dentiscutata</taxon>
    </lineage>
</organism>
<dbReference type="Proteomes" id="UP000789702">
    <property type="component" value="Unassembled WGS sequence"/>
</dbReference>
<dbReference type="EMBL" id="CAJVPU010018460">
    <property type="protein sequence ID" value="CAG8665907.1"/>
    <property type="molecule type" value="Genomic_DNA"/>
</dbReference>